<accession>A0A0F9VTJ8</accession>
<proteinExistence type="predicted"/>
<name>A0A0F9VTJ8_9ZZZZ</name>
<evidence type="ECO:0000313" key="1">
    <source>
        <dbReference type="EMBL" id="KKO08441.1"/>
    </source>
</evidence>
<protein>
    <recommendedName>
        <fullName evidence="2">Sucrose phosphatase-like domain-containing protein</fullName>
    </recommendedName>
</protein>
<gene>
    <name evidence="1" type="ORF">LCGC14_0043790</name>
</gene>
<evidence type="ECO:0008006" key="2">
    <source>
        <dbReference type="Google" id="ProtNLM"/>
    </source>
</evidence>
<dbReference type="PIRSF" id="PIRSF030802">
    <property type="entry name" value="UCP030802"/>
    <property type="match status" value="1"/>
</dbReference>
<comment type="caution">
    <text evidence="1">The sequence shown here is derived from an EMBL/GenBank/DDBJ whole genome shotgun (WGS) entry which is preliminary data.</text>
</comment>
<reference evidence="1" key="1">
    <citation type="journal article" date="2015" name="Nature">
        <title>Complex archaea that bridge the gap between prokaryotes and eukaryotes.</title>
        <authorList>
            <person name="Spang A."/>
            <person name="Saw J.H."/>
            <person name="Jorgensen S.L."/>
            <person name="Zaremba-Niedzwiedzka K."/>
            <person name="Martijn J."/>
            <person name="Lind A.E."/>
            <person name="van Eijk R."/>
            <person name="Schleper C."/>
            <person name="Guy L."/>
            <person name="Ettema T.J."/>
        </authorList>
    </citation>
    <scope>NUCLEOTIDE SEQUENCE</scope>
</reference>
<dbReference type="EMBL" id="LAZR01000009">
    <property type="protein sequence ID" value="KKO08441.1"/>
    <property type="molecule type" value="Genomic_DNA"/>
</dbReference>
<dbReference type="InterPro" id="IPR024197">
    <property type="entry name" value="TPP-like"/>
</dbReference>
<sequence>MSLIKPIVFSDLDDTIFQTSRKMAGAPDEALKASHALNGSHSYMTQRQSAAFEWLNASTRFIPVTARSTEALSRCSLPFKDYQIASNGAVILTPEGALDEDWMARTRDICKAKEQLFTDMAVKIEEMNEDGGLRHWIVDEQMCGVYYCVKSNGDEARLDEVQFVMEGMLGGPDGGLLFKHRNGNNLAYMPHDISKKSAVDYLIEKISPTRDQPIWGMGDSITDLPFMESCDMMVIPTETQLHKTFKKGMN</sequence>
<dbReference type="InterPro" id="IPR023214">
    <property type="entry name" value="HAD_sf"/>
</dbReference>
<organism evidence="1">
    <name type="scientific">marine sediment metagenome</name>
    <dbReference type="NCBI Taxonomy" id="412755"/>
    <lineage>
        <taxon>unclassified sequences</taxon>
        <taxon>metagenomes</taxon>
        <taxon>ecological metagenomes</taxon>
    </lineage>
</organism>
<dbReference type="SUPFAM" id="SSF56784">
    <property type="entry name" value="HAD-like"/>
    <property type="match status" value="1"/>
</dbReference>
<dbReference type="Gene3D" id="3.40.50.1000">
    <property type="entry name" value="HAD superfamily/HAD-like"/>
    <property type="match status" value="1"/>
</dbReference>
<dbReference type="AlphaFoldDB" id="A0A0F9VTJ8"/>
<dbReference type="InterPro" id="IPR036412">
    <property type="entry name" value="HAD-like_sf"/>
</dbReference>